<dbReference type="RefSeq" id="WP_114917379.1">
    <property type="nucleotide sequence ID" value="NZ_CP024848.1"/>
</dbReference>
<accession>A0A345PJB2</accession>
<gene>
    <name evidence="1" type="ORF">CUC15_14650</name>
</gene>
<dbReference type="AlphaFoldDB" id="A0A345PJB2"/>
<evidence type="ECO:0008006" key="3">
    <source>
        <dbReference type="Google" id="ProtNLM"/>
    </source>
</evidence>
<reference evidence="2" key="1">
    <citation type="submission" date="2017-11" db="EMBL/GenBank/DDBJ databases">
        <authorList>
            <person name="Zhu W."/>
        </authorList>
    </citation>
    <scope>NUCLEOTIDE SEQUENCE [LARGE SCALE GENOMIC DNA]</scope>
    <source>
        <strain evidence="2">160</strain>
    </source>
</reference>
<keyword evidence="2" id="KW-1185">Reference proteome</keyword>
<sequence>MSRNIFNNGTDVSINDIHDEALVQHFKDGIGNRVFLLIPNFPFMLIGMIKDVIDDHVEINVETSTQAVFENRLWQVHIHAIEVFFIEREGGPQIPVLRN</sequence>
<name>A0A345PJB2_9BACI</name>
<organism evidence="1 2">
    <name type="scientific">Oceanobacillus zhaokaii</name>
    <dbReference type="NCBI Taxonomy" id="2052660"/>
    <lineage>
        <taxon>Bacteria</taxon>
        <taxon>Bacillati</taxon>
        <taxon>Bacillota</taxon>
        <taxon>Bacilli</taxon>
        <taxon>Bacillales</taxon>
        <taxon>Bacillaceae</taxon>
        <taxon>Oceanobacillus</taxon>
    </lineage>
</organism>
<proteinExistence type="predicted"/>
<dbReference type="OrthoDB" id="2439638at2"/>
<evidence type="ECO:0000313" key="1">
    <source>
        <dbReference type="EMBL" id="AXI10092.1"/>
    </source>
</evidence>
<protein>
    <recommendedName>
        <fullName evidence="3">DUF2642 domain-containing protein</fullName>
    </recommendedName>
</protein>
<dbReference type="KEGG" id="ocn:CUC15_14650"/>
<evidence type="ECO:0000313" key="2">
    <source>
        <dbReference type="Proteomes" id="UP000253908"/>
    </source>
</evidence>
<dbReference type="Proteomes" id="UP000253908">
    <property type="component" value="Chromosome"/>
</dbReference>
<dbReference type="EMBL" id="CP024848">
    <property type="protein sequence ID" value="AXI10092.1"/>
    <property type="molecule type" value="Genomic_DNA"/>
</dbReference>